<dbReference type="Proteomes" id="UP001497512">
    <property type="component" value="Chromosome 3"/>
</dbReference>
<evidence type="ECO:0000313" key="3">
    <source>
        <dbReference type="Proteomes" id="UP001497512"/>
    </source>
</evidence>
<name>A0ABP0UCC4_9BRYO</name>
<organism evidence="2 3">
    <name type="scientific">Sphagnum troendelagicum</name>
    <dbReference type="NCBI Taxonomy" id="128251"/>
    <lineage>
        <taxon>Eukaryota</taxon>
        <taxon>Viridiplantae</taxon>
        <taxon>Streptophyta</taxon>
        <taxon>Embryophyta</taxon>
        <taxon>Bryophyta</taxon>
        <taxon>Sphagnophytina</taxon>
        <taxon>Sphagnopsida</taxon>
        <taxon>Sphagnales</taxon>
        <taxon>Sphagnaceae</taxon>
        <taxon>Sphagnum</taxon>
    </lineage>
</organism>
<keyword evidence="3" id="KW-1185">Reference proteome</keyword>
<gene>
    <name evidence="2" type="ORF">CSSPTR1EN2_LOCUS14123</name>
</gene>
<feature type="region of interest" description="Disordered" evidence="1">
    <location>
        <begin position="1"/>
        <end position="21"/>
    </location>
</feature>
<evidence type="ECO:0000313" key="2">
    <source>
        <dbReference type="EMBL" id="CAK9218715.1"/>
    </source>
</evidence>
<proteinExistence type="predicted"/>
<dbReference type="EMBL" id="OZ019895">
    <property type="protein sequence ID" value="CAK9218715.1"/>
    <property type="molecule type" value="Genomic_DNA"/>
</dbReference>
<evidence type="ECO:0000256" key="1">
    <source>
        <dbReference type="SAM" id="MobiDB-lite"/>
    </source>
</evidence>
<accession>A0ABP0UCC4</accession>
<protein>
    <submittedName>
        <fullName evidence="2">Uncharacterized protein</fullName>
    </submittedName>
</protein>
<sequence>MVSLKEAVDRPTSPPGHVYFSLSDEEIPSDESIDIRLEKEESMIGGTPLLVDIPSGISCHLLLNLLDDALCMLKAFCFITEELLFNVDGLETFTLQPV</sequence>
<reference evidence="2" key="1">
    <citation type="submission" date="2024-02" db="EMBL/GenBank/DDBJ databases">
        <authorList>
            <consortium name="ELIXIR-Norway"/>
            <consortium name="Elixir Norway"/>
        </authorList>
    </citation>
    <scope>NUCLEOTIDE SEQUENCE</scope>
</reference>